<dbReference type="Gene3D" id="2.40.10.10">
    <property type="entry name" value="Trypsin-like serine proteases"/>
    <property type="match status" value="2"/>
</dbReference>
<dbReference type="Pfam" id="PF00089">
    <property type="entry name" value="Trypsin"/>
    <property type="match status" value="2"/>
</dbReference>
<keyword evidence="6" id="KW-1015">Disulfide bond</keyword>
<evidence type="ECO:0000256" key="6">
    <source>
        <dbReference type="ARBA" id="ARBA00023157"/>
    </source>
</evidence>
<sequence>MRSLLLLVLPAGEPAPGQALPRAGIVGGQEAPGSRWPWQVSLRFHFRFWMHFCGGSLIHPQWVLTAAHCLGPGGSRTTGGRAATPSAPQVKVPIVENQVCDVKYHAGLYTGDAVHIVRDDMLCAGNSRRDSCQGDSGGPLVCKVNGTWLQAGVVSWGEGCAQPNRPGIYTRVTYYLDWIHQYVPKKP</sequence>
<evidence type="ECO:0000256" key="8">
    <source>
        <dbReference type="RuleBase" id="RU363034"/>
    </source>
</evidence>
<dbReference type="FunFam" id="2.40.10.10:FF:000016">
    <property type="entry name" value="Tryptase beta-2"/>
    <property type="match status" value="1"/>
</dbReference>
<evidence type="ECO:0000256" key="9">
    <source>
        <dbReference type="SAM" id="SignalP"/>
    </source>
</evidence>
<reference evidence="11" key="2">
    <citation type="submission" date="2025-09" db="UniProtKB">
        <authorList>
            <consortium name="Ensembl"/>
        </authorList>
    </citation>
    <scope>IDENTIFICATION</scope>
</reference>
<dbReference type="PROSITE" id="PS00135">
    <property type="entry name" value="TRYPSIN_SER"/>
    <property type="match status" value="1"/>
</dbReference>
<evidence type="ECO:0000313" key="12">
    <source>
        <dbReference type="Proteomes" id="UP000233020"/>
    </source>
</evidence>
<dbReference type="CDD" id="cd00190">
    <property type="entry name" value="Tryp_SPc"/>
    <property type="match status" value="1"/>
</dbReference>
<evidence type="ECO:0000256" key="7">
    <source>
        <dbReference type="ARBA" id="ARBA00023180"/>
    </source>
</evidence>
<proteinExistence type="predicted"/>
<keyword evidence="1 8" id="KW-0645">Protease</keyword>
<dbReference type="InterPro" id="IPR018114">
    <property type="entry name" value="TRYPSIN_HIS"/>
</dbReference>
<dbReference type="PROSITE" id="PS00134">
    <property type="entry name" value="TRYPSIN_HIS"/>
    <property type="match status" value="1"/>
</dbReference>
<evidence type="ECO:0000313" key="11">
    <source>
        <dbReference type="Ensembl" id="ENSANAP00000022913.1"/>
    </source>
</evidence>
<feature type="chain" id="PRO_5014436881" description="Peptidase S1 domain-containing protein" evidence="9">
    <location>
        <begin position="20"/>
        <end position="187"/>
    </location>
</feature>
<keyword evidence="12" id="KW-1185">Reference proteome</keyword>
<protein>
    <recommendedName>
        <fullName evidence="10">Peptidase S1 domain-containing protein</fullName>
    </recommendedName>
</protein>
<dbReference type="Proteomes" id="UP000233020">
    <property type="component" value="Unplaced"/>
</dbReference>
<evidence type="ECO:0000256" key="1">
    <source>
        <dbReference type="ARBA" id="ARBA00022670"/>
    </source>
</evidence>
<keyword evidence="3 8" id="KW-0378">Hydrolase</keyword>
<dbReference type="PRINTS" id="PR00722">
    <property type="entry name" value="CHYMOTRYPSIN"/>
</dbReference>
<dbReference type="GO" id="GO:0006508">
    <property type="term" value="P:proteolysis"/>
    <property type="evidence" value="ECO:0007669"/>
    <property type="project" value="UniProtKB-KW"/>
</dbReference>
<feature type="domain" description="Peptidase S1" evidence="10">
    <location>
        <begin position="25"/>
        <end position="184"/>
    </location>
</feature>
<keyword evidence="5" id="KW-0865">Zymogen</keyword>
<feature type="signal peptide" evidence="9">
    <location>
        <begin position="1"/>
        <end position="19"/>
    </location>
</feature>
<dbReference type="InterPro" id="IPR001314">
    <property type="entry name" value="Peptidase_S1A"/>
</dbReference>
<dbReference type="InterPro" id="IPR001254">
    <property type="entry name" value="Trypsin_dom"/>
</dbReference>
<accession>A0A2K5DPP3</accession>
<keyword evidence="4 8" id="KW-0720">Serine protease</keyword>
<dbReference type="PROSITE" id="PS50240">
    <property type="entry name" value="TRYPSIN_DOM"/>
    <property type="match status" value="1"/>
</dbReference>
<evidence type="ECO:0000256" key="4">
    <source>
        <dbReference type="ARBA" id="ARBA00022825"/>
    </source>
</evidence>
<keyword evidence="7" id="KW-0325">Glycoprotein</keyword>
<dbReference type="InterPro" id="IPR033116">
    <property type="entry name" value="TRYPSIN_SER"/>
</dbReference>
<dbReference type="AlphaFoldDB" id="A0A2K5DPP3"/>
<dbReference type="InterPro" id="IPR009003">
    <property type="entry name" value="Peptidase_S1_PA"/>
</dbReference>
<dbReference type="InterPro" id="IPR043504">
    <property type="entry name" value="Peptidase_S1_PA_chymotrypsin"/>
</dbReference>
<dbReference type="STRING" id="37293.ENSANAP00000022913"/>
<name>A0A2K5DPP3_AOTNA</name>
<evidence type="ECO:0000256" key="5">
    <source>
        <dbReference type="ARBA" id="ARBA00023145"/>
    </source>
</evidence>
<dbReference type="GeneTree" id="ENSGT00940000162207"/>
<dbReference type="SUPFAM" id="SSF50494">
    <property type="entry name" value="Trypsin-like serine proteases"/>
    <property type="match status" value="1"/>
</dbReference>
<dbReference type="GO" id="GO:0004252">
    <property type="term" value="F:serine-type endopeptidase activity"/>
    <property type="evidence" value="ECO:0007669"/>
    <property type="project" value="InterPro"/>
</dbReference>
<keyword evidence="2 9" id="KW-0732">Signal</keyword>
<evidence type="ECO:0000259" key="10">
    <source>
        <dbReference type="PROSITE" id="PS50240"/>
    </source>
</evidence>
<evidence type="ECO:0000256" key="2">
    <source>
        <dbReference type="ARBA" id="ARBA00022729"/>
    </source>
</evidence>
<dbReference type="Ensembl" id="ENSANAT00000040816.1">
    <property type="protein sequence ID" value="ENSANAP00000022913.1"/>
    <property type="gene ID" value="ENSANAG00000029207.1"/>
</dbReference>
<evidence type="ECO:0000256" key="3">
    <source>
        <dbReference type="ARBA" id="ARBA00022801"/>
    </source>
</evidence>
<dbReference type="SMART" id="SM00020">
    <property type="entry name" value="Tryp_SPc"/>
    <property type="match status" value="1"/>
</dbReference>
<dbReference type="OMA" id="WDEGCAQ"/>
<dbReference type="PANTHER" id="PTHR24253">
    <property type="entry name" value="TRANSMEMBRANE PROTEASE SERINE"/>
    <property type="match status" value="1"/>
</dbReference>
<dbReference type="PANTHER" id="PTHR24253:SF144">
    <property type="entry name" value="CHYMOTRYPSIN-LIKE PROTEASE CTRL-1-RELATED"/>
    <property type="match status" value="1"/>
</dbReference>
<organism evidence="11 12">
    <name type="scientific">Aotus nancymaae</name>
    <name type="common">Ma's night monkey</name>
    <dbReference type="NCBI Taxonomy" id="37293"/>
    <lineage>
        <taxon>Eukaryota</taxon>
        <taxon>Metazoa</taxon>
        <taxon>Chordata</taxon>
        <taxon>Craniata</taxon>
        <taxon>Vertebrata</taxon>
        <taxon>Euteleostomi</taxon>
        <taxon>Mammalia</taxon>
        <taxon>Eutheria</taxon>
        <taxon>Euarchontoglires</taxon>
        <taxon>Primates</taxon>
        <taxon>Haplorrhini</taxon>
        <taxon>Platyrrhini</taxon>
        <taxon>Aotidae</taxon>
        <taxon>Aotus</taxon>
    </lineage>
</organism>
<reference evidence="11" key="1">
    <citation type="submission" date="2025-08" db="UniProtKB">
        <authorList>
            <consortium name="Ensembl"/>
        </authorList>
    </citation>
    <scope>IDENTIFICATION</scope>
</reference>